<organism evidence="5 6">
    <name type="scientific">Carnegiea gigantea</name>
    <dbReference type="NCBI Taxonomy" id="171969"/>
    <lineage>
        <taxon>Eukaryota</taxon>
        <taxon>Viridiplantae</taxon>
        <taxon>Streptophyta</taxon>
        <taxon>Embryophyta</taxon>
        <taxon>Tracheophyta</taxon>
        <taxon>Spermatophyta</taxon>
        <taxon>Magnoliopsida</taxon>
        <taxon>eudicotyledons</taxon>
        <taxon>Gunneridae</taxon>
        <taxon>Pentapetalae</taxon>
        <taxon>Caryophyllales</taxon>
        <taxon>Cactineae</taxon>
        <taxon>Cactaceae</taxon>
        <taxon>Cactoideae</taxon>
        <taxon>Echinocereeae</taxon>
        <taxon>Carnegiea</taxon>
    </lineage>
</organism>
<name>A0A9Q1JKH0_9CARY</name>
<feature type="domain" description="CNNM transmembrane" evidence="4">
    <location>
        <begin position="29"/>
        <end position="136"/>
    </location>
</feature>
<dbReference type="PANTHER" id="PTHR12064">
    <property type="entry name" value="METAL TRANSPORTER CNNM"/>
    <property type="match status" value="1"/>
</dbReference>
<protein>
    <recommendedName>
        <fullName evidence="4">CNNM transmembrane domain-containing protein</fullName>
    </recommendedName>
</protein>
<gene>
    <name evidence="5" type="ORF">Cgig2_020570</name>
</gene>
<evidence type="ECO:0000256" key="1">
    <source>
        <dbReference type="ARBA" id="ARBA00022737"/>
    </source>
</evidence>
<keyword evidence="6" id="KW-1185">Reference proteome</keyword>
<dbReference type="EMBL" id="JAKOGI010001258">
    <property type="protein sequence ID" value="KAJ8426634.1"/>
    <property type="molecule type" value="Genomic_DNA"/>
</dbReference>
<dbReference type="Proteomes" id="UP001153076">
    <property type="component" value="Unassembled WGS sequence"/>
</dbReference>
<feature type="transmembrane region" description="Helical" evidence="3">
    <location>
        <begin position="93"/>
        <end position="112"/>
    </location>
</feature>
<evidence type="ECO:0000313" key="5">
    <source>
        <dbReference type="EMBL" id="KAJ8426634.1"/>
    </source>
</evidence>
<evidence type="ECO:0000259" key="4">
    <source>
        <dbReference type="PROSITE" id="PS51846"/>
    </source>
</evidence>
<dbReference type="PANTHER" id="PTHR12064:SF97">
    <property type="entry name" value="METAL TRANSPORTER CNNM-5"/>
    <property type="match status" value="1"/>
</dbReference>
<evidence type="ECO:0000256" key="3">
    <source>
        <dbReference type="SAM" id="Phobius"/>
    </source>
</evidence>
<feature type="transmembrane region" description="Helical" evidence="3">
    <location>
        <begin position="118"/>
        <end position="140"/>
    </location>
</feature>
<feature type="transmembrane region" description="Helical" evidence="3">
    <location>
        <begin position="31"/>
        <end position="63"/>
    </location>
</feature>
<dbReference type="GO" id="GO:0016020">
    <property type="term" value="C:membrane"/>
    <property type="evidence" value="ECO:0007669"/>
    <property type="project" value="UniProtKB-UniRule"/>
</dbReference>
<dbReference type="GO" id="GO:0030026">
    <property type="term" value="P:intracellular manganese ion homeostasis"/>
    <property type="evidence" value="ECO:0007669"/>
    <property type="project" value="TreeGrafter"/>
</dbReference>
<evidence type="ECO:0000313" key="6">
    <source>
        <dbReference type="Proteomes" id="UP001153076"/>
    </source>
</evidence>
<dbReference type="PROSITE" id="PS51846">
    <property type="entry name" value="CNNM"/>
    <property type="match status" value="1"/>
</dbReference>
<comment type="caution">
    <text evidence="5">The sequence shown here is derived from an EMBL/GenBank/DDBJ whole genome shotgun (WGS) entry which is preliminary data.</text>
</comment>
<sequence length="219" mass="23663">MVLLSRSGGPFVGISMADFIFEPEDIQFGTFYWFVYAGISCLLVLFAGIMSGLTLGLMSLGLVELEILQRSGSSIEKKQAAAILPVLQKQHQLLVTLLLCNACAMEALPIYLDKIFHPFVAVVLSVTFVLAFGEVLDAILGHDTGHYSAELSCKALSLYIVWSKGKGEGAYSYETMIISGALTTENCVPETETPVSAVLFGGFHGGTNNVDNAMYKMKD</sequence>
<dbReference type="GO" id="GO:0010960">
    <property type="term" value="P:magnesium ion homeostasis"/>
    <property type="evidence" value="ECO:0007669"/>
    <property type="project" value="InterPro"/>
</dbReference>
<keyword evidence="2 3" id="KW-0812">Transmembrane</keyword>
<dbReference type="InterPro" id="IPR045095">
    <property type="entry name" value="ACDP"/>
</dbReference>
<dbReference type="GO" id="GO:0005737">
    <property type="term" value="C:cytoplasm"/>
    <property type="evidence" value="ECO:0007669"/>
    <property type="project" value="TreeGrafter"/>
</dbReference>
<dbReference type="AlphaFoldDB" id="A0A9Q1JKH0"/>
<accession>A0A9Q1JKH0</accession>
<keyword evidence="2 3" id="KW-0472">Membrane</keyword>
<dbReference type="Pfam" id="PF01595">
    <property type="entry name" value="CNNM"/>
    <property type="match status" value="1"/>
</dbReference>
<evidence type="ECO:0000256" key="2">
    <source>
        <dbReference type="PROSITE-ProRule" id="PRU01193"/>
    </source>
</evidence>
<proteinExistence type="predicted"/>
<dbReference type="InterPro" id="IPR002550">
    <property type="entry name" value="CNNM"/>
</dbReference>
<keyword evidence="2 3" id="KW-1133">Transmembrane helix</keyword>
<reference evidence="5" key="1">
    <citation type="submission" date="2022-04" db="EMBL/GenBank/DDBJ databases">
        <title>Carnegiea gigantea Genome sequencing and assembly v2.</title>
        <authorList>
            <person name="Copetti D."/>
            <person name="Sanderson M.J."/>
            <person name="Burquez A."/>
            <person name="Wojciechowski M.F."/>
        </authorList>
    </citation>
    <scope>NUCLEOTIDE SEQUENCE</scope>
    <source>
        <strain evidence="5">SGP5-SGP5p</strain>
        <tissue evidence="5">Aerial part</tissue>
    </source>
</reference>
<keyword evidence="1" id="KW-0677">Repeat</keyword>
<dbReference type="OrthoDB" id="5353557at2759"/>